<dbReference type="Proteomes" id="UP000664161">
    <property type="component" value="Unassembled WGS sequence"/>
</dbReference>
<dbReference type="InterPro" id="IPR051553">
    <property type="entry name" value="Ran_GTPase-activating"/>
</dbReference>
<evidence type="ECO:0000259" key="4">
    <source>
        <dbReference type="Pfam" id="PF25390"/>
    </source>
</evidence>
<dbReference type="InterPro" id="IPR000408">
    <property type="entry name" value="Reg_chr_condens"/>
</dbReference>
<organism evidence="5 6">
    <name type="scientific">Psychrobacter halodurans</name>
    <dbReference type="NCBI Taxonomy" id="2818439"/>
    <lineage>
        <taxon>Bacteria</taxon>
        <taxon>Pseudomonadati</taxon>
        <taxon>Pseudomonadota</taxon>
        <taxon>Gammaproteobacteria</taxon>
        <taxon>Moraxellales</taxon>
        <taxon>Moraxellaceae</taxon>
        <taxon>Psychrobacter</taxon>
    </lineage>
</organism>
<comment type="caution">
    <text evidence="5">The sequence shown here is derived from an EMBL/GenBank/DDBJ whole genome shotgun (WGS) entry which is preliminary data.</text>
</comment>
<keyword evidence="3" id="KW-0732">Signal</keyword>
<dbReference type="PROSITE" id="PS50012">
    <property type="entry name" value="RCC1_3"/>
    <property type="match status" value="5"/>
</dbReference>
<dbReference type="InterPro" id="IPR013783">
    <property type="entry name" value="Ig-like_fold"/>
</dbReference>
<dbReference type="EMBL" id="JAGBKN010000007">
    <property type="protein sequence ID" value="MBO1516651.1"/>
    <property type="molecule type" value="Genomic_DNA"/>
</dbReference>
<name>A0AAW4INA7_9GAMM</name>
<keyword evidence="1" id="KW-0344">Guanine-nucleotide releasing factor</keyword>
<accession>A0AAW4INA7</accession>
<dbReference type="AlphaFoldDB" id="A0AAW4INA7"/>
<evidence type="ECO:0000313" key="5">
    <source>
        <dbReference type="EMBL" id="MBO1516651.1"/>
    </source>
</evidence>
<dbReference type="Pfam" id="PF09136">
    <property type="entry name" value="Glucodextran_B"/>
    <property type="match status" value="1"/>
</dbReference>
<keyword evidence="6" id="KW-1185">Reference proteome</keyword>
<dbReference type="PRINTS" id="PR00633">
    <property type="entry name" value="RCCNDNSATION"/>
</dbReference>
<dbReference type="GO" id="GO:0005737">
    <property type="term" value="C:cytoplasm"/>
    <property type="evidence" value="ECO:0007669"/>
    <property type="project" value="TreeGrafter"/>
</dbReference>
<dbReference type="PANTHER" id="PTHR45982">
    <property type="entry name" value="REGULATOR OF CHROMOSOME CONDENSATION"/>
    <property type="match status" value="1"/>
</dbReference>
<feature type="signal peptide" evidence="3">
    <location>
        <begin position="1"/>
        <end position="23"/>
    </location>
</feature>
<protein>
    <submittedName>
        <fullName evidence="5">Chromosome condensation regulator RCC1</fullName>
    </submittedName>
</protein>
<dbReference type="GO" id="GO:0005085">
    <property type="term" value="F:guanyl-nucleotide exchange factor activity"/>
    <property type="evidence" value="ECO:0007669"/>
    <property type="project" value="TreeGrafter"/>
</dbReference>
<dbReference type="Gene3D" id="2.130.10.30">
    <property type="entry name" value="Regulator of chromosome condensation 1/beta-lactamase-inhibitor protein II"/>
    <property type="match status" value="2"/>
</dbReference>
<feature type="chain" id="PRO_5043374807" evidence="3">
    <location>
        <begin position="24"/>
        <end position="578"/>
    </location>
</feature>
<keyword evidence="2" id="KW-0677">Repeat</keyword>
<evidence type="ECO:0000256" key="1">
    <source>
        <dbReference type="ARBA" id="ARBA00022658"/>
    </source>
</evidence>
<evidence type="ECO:0000256" key="2">
    <source>
        <dbReference type="ARBA" id="ARBA00022737"/>
    </source>
</evidence>
<dbReference type="InterPro" id="IPR009091">
    <property type="entry name" value="RCC1/BLIP-II"/>
</dbReference>
<dbReference type="Pfam" id="PF25390">
    <property type="entry name" value="WD40_RLD"/>
    <property type="match status" value="1"/>
</dbReference>
<dbReference type="PROSITE" id="PS00626">
    <property type="entry name" value="RCC1_2"/>
    <property type="match status" value="1"/>
</dbReference>
<dbReference type="InterPro" id="IPR058923">
    <property type="entry name" value="RCC1-like_dom"/>
</dbReference>
<dbReference type="Gene3D" id="2.60.40.10">
    <property type="entry name" value="Immunoglobulins"/>
    <property type="match status" value="1"/>
</dbReference>
<sequence length="578" mass="61272">MRLSRLTPIAACTAAILTLTACGDDSDHTTVIDGTPPLITTDSNFSNGYSAVAAVFVSGQVQDSSGVKSLTYSNNGQPAQALTLDAEGYFDDRILLSLGSNRIVLEATDNAGNIMRKVKTLYLGDTIAAGGSHTAALRDGQLYGWGRNNYGQTGLGLTTKLTDVMGHPVTPMLMSSAPKDVMSISFNQNHSLAIAQNGQVYSWGEDKYGQLGRGDGGRHDCSKTADCRLDISTIEGIKDAVMVAAGYKHNLVLTKDGSVWAFGANGQGQLGDNTNRDSSTPVRVDFSAAEAGHIVQVVASANSSYALDDKGQVWGWGSDAYANLGKGAACTLANDCTNINATPVRINVLGNSTVDKTTPANDDAMPSTEAALSTEKVTQLAAGRDHILALTNKEAVYGWGLNAASQLGYNGETYQGTQNAWADIITTPTKLPWFTDKDVRRVYANGNASYALIDNVATNSTATNAVSDNAATNNGVLYAWGMFGETNGAGKTIYHDLDEPSNKLPSLKDIDNMAMGAMHLIAHQKPQTQDDDAVNEDVAKAEQLFTWGWSFEGSLGNADTAHVWMYNNPIPVTLPSQL</sequence>
<dbReference type="RefSeq" id="WP_100749124.1">
    <property type="nucleotide sequence ID" value="NZ_JAGBKN010000007.1"/>
</dbReference>
<feature type="domain" description="RCC1-like" evidence="4">
    <location>
        <begin position="126"/>
        <end position="352"/>
    </location>
</feature>
<evidence type="ECO:0000256" key="3">
    <source>
        <dbReference type="SAM" id="SignalP"/>
    </source>
</evidence>
<dbReference type="PANTHER" id="PTHR45982:SF1">
    <property type="entry name" value="REGULATOR OF CHROMOSOME CONDENSATION"/>
    <property type="match status" value="1"/>
</dbReference>
<gene>
    <name evidence="5" type="ORF">J3491_04785</name>
</gene>
<proteinExistence type="predicted"/>
<reference evidence="5 6" key="1">
    <citation type="submission" date="2021-03" db="EMBL/GenBank/DDBJ databases">
        <authorList>
            <person name="Shang D.-D."/>
            <person name="Du Z.-J."/>
            <person name="Chen G.-J."/>
        </authorList>
    </citation>
    <scope>NUCLEOTIDE SEQUENCE [LARGE SCALE GENOMIC DNA]</scope>
    <source>
        <strain evidence="5 6">F2608</strain>
    </source>
</reference>
<dbReference type="PROSITE" id="PS51257">
    <property type="entry name" value="PROKAR_LIPOPROTEIN"/>
    <property type="match status" value="1"/>
</dbReference>
<dbReference type="Pfam" id="PF13540">
    <property type="entry name" value="RCC1_2"/>
    <property type="match status" value="1"/>
</dbReference>
<dbReference type="SUPFAM" id="SSF50985">
    <property type="entry name" value="RCC1/BLIP-II"/>
    <property type="match status" value="1"/>
</dbReference>
<evidence type="ECO:0000313" key="6">
    <source>
        <dbReference type="Proteomes" id="UP000664161"/>
    </source>
</evidence>